<dbReference type="SUPFAM" id="SSF52266">
    <property type="entry name" value="SGNH hydrolase"/>
    <property type="match status" value="1"/>
</dbReference>
<dbReference type="AlphaFoldDB" id="A0A7X4GGE6"/>
<comment type="caution">
    <text evidence="1">The sequence shown here is derived from an EMBL/GenBank/DDBJ whole genome shotgun (WGS) entry which is preliminary data.</text>
</comment>
<evidence type="ECO:0000313" key="1">
    <source>
        <dbReference type="EMBL" id="MYL97079.1"/>
    </source>
</evidence>
<organism evidence="1 2">
    <name type="scientific">Novosphingobium silvae</name>
    <dbReference type="NCBI Taxonomy" id="2692619"/>
    <lineage>
        <taxon>Bacteria</taxon>
        <taxon>Pseudomonadati</taxon>
        <taxon>Pseudomonadota</taxon>
        <taxon>Alphaproteobacteria</taxon>
        <taxon>Sphingomonadales</taxon>
        <taxon>Sphingomonadaceae</taxon>
        <taxon>Novosphingobium</taxon>
    </lineage>
</organism>
<gene>
    <name evidence="1" type="ORF">GR702_04735</name>
</gene>
<keyword evidence="2" id="KW-1185">Reference proteome</keyword>
<sequence>MTAGTEALKQAFRDFQTDGIPASGANEPIKPEIRAALDALNLDIVSAGAGGDPDAVRAIIEPARNDAVAAAGFPTLSEANTFAPSMTTGQRTTVSTSDTGTHAAVAGEVRLDGTAATVGEAIPNAGVYEKQAGGALLRVGSLGEQISTEQAALAESAREATEDALDAASGLLLPNYDPYFTSFLDASIDIDGRIMDAAVDYQNRPYETPLKSWATPRVQSANYEPRVVNGLLWVRPATGADRQLTTTPAHIRNVMMSPNEQSVFFEQYMGMRLGWQRMHIRADGTQIAYPRTSTSDICGDGDSISAGNGGTANAAGTGLSGASVPNSFNAGSGYPLALWLDPQFRAAGIEVYNFGFSGSPSWAIADNYEALADDDPRLSMTNIVCIGRNNVDPVVNLADLKRIEAKMKPYNKRLIGFDIPYRRSSNKIGMAARTQVDAANAAMKAYLGPERWADTNAHMIDPGPNGALAIAIARGDVDITEPTAQDLQDFADGVPPQSLIFQGDGGDVHPNNAGHYANKDVIKPVLVANGVLSQ</sequence>
<dbReference type="GO" id="GO:0016788">
    <property type="term" value="F:hydrolase activity, acting on ester bonds"/>
    <property type="evidence" value="ECO:0007669"/>
    <property type="project" value="UniProtKB-ARBA"/>
</dbReference>
<dbReference type="RefSeq" id="WP_160984805.1">
    <property type="nucleotide sequence ID" value="NZ_WVTD01000002.1"/>
</dbReference>
<protein>
    <submittedName>
        <fullName evidence="1">Uncharacterized protein</fullName>
    </submittedName>
</protein>
<dbReference type="InterPro" id="IPR036514">
    <property type="entry name" value="SGNH_hydro_sf"/>
</dbReference>
<dbReference type="Proteomes" id="UP000465810">
    <property type="component" value="Unassembled WGS sequence"/>
</dbReference>
<dbReference type="Gene3D" id="3.40.50.1110">
    <property type="entry name" value="SGNH hydrolase"/>
    <property type="match status" value="1"/>
</dbReference>
<dbReference type="EMBL" id="WVTD01000002">
    <property type="protein sequence ID" value="MYL97079.1"/>
    <property type="molecule type" value="Genomic_DNA"/>
</dbReference>
<name>A0A7X4GGE6_9SPHN</name>
<accession>A0A7X4GGE6</accession>
<evidence type="ECO:0000313" key="2">
    <source>
        <dbReference type="Proteomes" id="UP000465810"/>
    </source>
</evidence>
<reference evidence="1 2" key="1">
    <citation type="submission" date="2019-12" db="EMBL/GenBank/DDBJ databases">
        <authorList>
            <person name="Feng G."/>
            <person name="Zhu H."/>
        </authorList>
    </citation>
    <scope>NUCLEOTIDE SEQUENCE [LARGE SCALE GENOMIC DNA]</scope>
    <source>
        <strain evidence="1 2">FGD1</strain>
    </source>
</reference>
<proteinExistence type="predicted"/>